<dbReference type="InterPro" id="IPR019191">
    <property type="entry name" value="Essential_protein_Yae1_N"/>
</dbReference>
<evidence type="ECO:0000313" key="3">
    <source>
        <dbReference type="RefSeq" id="XP_055870979.1"/>
    </source>
</evidence>
<feature type="domain" description="Essential protein Yae1 N-terminal" evidence="1">
    <location>
        <begin position="37"/>
        <end position="74"/>
    </location>
</feature>
<evidence type="ECO:0000259" key="1">
    <source>
        <dbReference type="Pfam" id="PF09811"/>
    </source>
</evidence>
<dbReference type="Pfam" id="PF09811">
    <property type="entry name" value="Yae1_N"/>
    <property type="match status" value="1"/>
</dbReference>
<protein>
    <submittedName>
        <fullName evidence="3">Uncharacterized protein LOC106078674 isoform X1</fullName>
    </submittedName>
</protein>
<dbReference type="AlphaFoldDB" id="A0A9W2Z7K8"/>
<evidence type="ECO:0000313" key="2">
    <source>
        <dbReference type="Proteomes" id="UP001165740"/>
    </source>
</evidence>
<accession>A0A9W2Z7K8</accession>
<reference evidence="3" key="1">
    <citation type="submission" date="2025-08" db="UniProtKB">
        <authorList>
            <consortium name="RefSeq"/>
        </authorList>
    </citation>
    <scope>IDENTIFICATION</scope>
</reference>
<dbReference type="OrthoDB" id="6150444at2759"/>
<name>A0A9W2Z7K8_BIOGL</name>
<dbReference type="Proteomes" id="UP001165740">
    <property type="component" value="Chromosome 1"/>
</dbReference>
<sequence>MCPIMWSSHDALTAMMFRYFDAILTRSRLQAAAFREGYRAGMEEGFEQCLQKGFNAAFNEALKMSFAAGNIQGNLSAQISIPPKLSTSPVVLSQAVDTNSIPAITNLLSSCSDLINKIPNMLKSDVTLEKKDSLVDGSPVLGSCMSKSIVDSTKGNEEAASHDAKNAASCHEICNNSEHFWNQLESFKLQAARIADTNY</sequence>
<dbReference type="RefSeq" id="XP_055870979.1">
    <property type="nucleotide sequence ID" value="XM_056015004.1"/>
</dbReference>
<keyword evidence="2" id="KW-1185">Reference proteome</keyword>
<dbReference type="GeneID" id="106078674"/>
<organism evidence="2 3">
    <name type="scientific">Biomphalaria glabrata</name>
    <name type="common">Bloodfluke planorb</name>
    <name type="synonym">Freshwater snail</name>
    <dbReference type="NCBI Taxonomy" id="6526"/>
    <lineage>
        <taxon>Eukaryota</taxon>
        <taxon>Metazoa</taxon>
        <taxon>Spiralia</taxon>
        <taxon>Lophotrochozoa</taxon>
        <taxon>Mollusca</taxon>
        <taxon>Gastropoda</taxon>
        <taxon>Heterobranchia</taxon>
        <taxon>Euthyneura</taxon>
        <taxon>Panpulmonata</taxon>
        <taxon>Hygrophila</taxon>
        <taxon>Lymnaeoidea</taxon>
        <taxon>Planorbidae</taxon>
        <taxon>Biomphalaria</taxon>
    </lineage>
</organism>
<proteinExistence type="predicted"/>
<gene>
    <name evidence="3" type="primary">LOC106078674</name>
</gene>